<evidence type="ECO:0000313" key="3">
    <source>
        <dbReference type="EMBL" id="TCU30612.1"/>
    </source>
</evidence>
<dbReference type="PROSITE" id="PS51318">
    <property type="entry name" value="TAT"/>
    <property type="match status" value="1"/>
</dbReference>
<evidence type="ECO:0000313" key="4">
    <source>
        <dbReference type="Proteomes" id="UP000295547"/>
    </source>
</evidence>
<dbReference type="SUPFAM" id="SSF51735">
    <property type="entry name" value="NAD(P)-binding Rossmann-fold domains"/>
    <property type="match status" value="1"/>
</dbReference>
<organism evidence="3 4">
    <name type="scientific">Rhizobium azibense</name>
    <dbReference type="NCBI Taxonomy" id="1136135"/>
    <lineage>
        <taxon>Bacteria</taxon>
        <taxon>Pseudomonadati</taxon>
        <taxon>Pseudomonadota</taxon>
        <taxon>Alphaproteobacteria</taxon>
        <taxon>Hyphomicrobiales</taxon>
        <taxon>Rhizobiaceae</taxon>
        <taxon>Rhizobium/Agrobacterium group</taxon>
        <taxon>Rhizobium</taxon>
    </lineage>
</organism>
<keyword evidence="2" id="KW-0732">Signal</keyword>
<dbReference type="OrthoDB" id="9793825at2"/>
<dbReference type="PANTHER" id="PTHR43976">
    <property type="entry name" value="SHORT CHAIN DEHYDROGENASE"/>
    <property type="match status" value="1"/>
</dbReference>
<dbReference type="Gene3D" id="3.40.50.720">
    <property type="entry name" value="NAD(P)-binding Rossmann-like Domain"/>
    <property type="match status" value="1"/>
</dbReference>
<reference evidence="3 4" key="1">
    <citation type="submission" date="2019-03" db="EMBL/GenBank/DDBJ databases">
        <title>Genomic Encyclopedia of Type Strains, Phase IV (KMG-V): Genome sequencing to study the core and pangenomes of soil and plant-associated prokaryotes.</title>
        <authorList>
            <person name="Whitman W."/>
        </authorList>
    </citation>
    <scope>NUCLEOTIDE SEQUENCE [LARGE SCALE GENOMIC DNA]</scope>
    <source>
        <strain evidence="3 4">Gr42</strain>
    </source>
</reference>
<feature type="signal peptide" evidence="2">
    <location>
        <begin position="1"/>
        <end position="35"/>
    </location>
</feature>
<proteinExistence type="inferred from homology"/>
<dbReference type="InterPro" id="IPR036291">
    <property type="entry name" value="NAD(P)-bd_dom_sf"/>
</dbReference>
<sequence>MSQITDTPAGMRIRRRTVLQAGAAVLLVAAGPLRAQETPPPIVLITGTSSGFGRKMAEGFARRGSRVFATMRDMERRNAPAAKELRTLAAQEKLAIEVLELDVLSDVSIAAAVERAITRAGRIDLLVSNAGIVVPGPVELQPPAYFQSNIETNAFGAMRVIKAVVPHMRQAGQGTIIQMSSALGRAIDPMLGGYCASKLVLEAACDALGYKLAASNIEVAVVQPAGAYPTRFQSNGLRYWEELLASLGPEERPMLDLYAPHIKAMLAGLEPDTSLDPQEVADAVLRLAAMGFGTRPNRLTVGPYIDGIDPVNAAHGQLQTDMIGHSPAASLFTLK</sequence>
<dbReference type="EMBL" id="SMBJ01000001">
    <property type="protein sequence ID" value="TCU30612.1"/>
    <property type="molecule type" value="Genomic_DNA"/>
</dbReference>
<name>A0A4R3RBG6_9HYPH</name>
<keyword evidence="4" id="KW-1185">Reference proteome</keyword>
<dbReference type="PRINTS" id="PR00081">
    <property type="entry name" value="GDHRDH"/>
</dbReference>
<dbReference type="Pfam" id="PF00106">
    <property type="entry name" value="adh_short"/>
    <property type="match status" value="1"/>
</dbReference>
<dbReference type="InterPro" id="IPR002347">
    <property type="entry name" value="SDR_fam"/>
</dbReference>
<dbReference type="RefSeq" id="WP_132658960.1">
    <property type="nucleotide sequence ID" value="NZ_SMBJ01000001.1"/>
</dbReference>
<dbReference type="InterPro" id="IPR006311">
    <property type="entry name" value="TAT_signal"/>
</dbReference>
<accession>A0A4R3RBG6</accession>
<comment type="similarity">
    <text evidence="1">Belongs to the short-chain dehydrogenases/reductases (SDR) family.</text>
</comment>
<evidence type="ECO:0000256" key="2">
    <source>
        <dbReference type="SAM" id="SignalP"/>
    </source>
</evidence>
<feature type="chain" id="PRO_5020383732" evidence="2">
    <location>
        <begin position="36"/>
        <end position="335"/>
    </location>
</feature>
<evidence type="ECO:0000256" key="1">
    <source>
        <dbReference type="RuleBase" id="RU000363"/>
    </source>
</evidence>
<dbReference type="AlphaFoldDB" id="A0A4R3RBG6"/>
<dbReference type="PANTHER" id="PTHR43976:SF9">
    <property type="entry name" value="OXIDOREDUCTASE"/>
    <property type="match status" value="1"/>
</dbReference>
<comment type="caution">
    <text evidence="3">The sequence shown here is derived from an EMBL/GenBank/DDBJ whole genome shotgun (WGS) entry which is preliminary data.</text>
</comment>
<dbReference type="CDD" id="cd05374">
    <property type="entry name" value="17beta-HSD-like_SDR_c"/>
    <property type="match status" value="1"/>
</dbReference>
<protein>
    <submittedName>
        <fullName evidence="3">NADP-dependent 3-hydroxy acid dehydrogenase YdfG</fullName>
    </submittedName>
</protein>
<gene>
    <name evidence="3" type="ORF">EV130_101183</name>
</gene>
<dbReference type="Proteomes" id="UP000295547">
    <property type="component" value="Unassembled WGS sequence"/>
</dbReference>
<dbReference type="PRINTS" id="PR00080">
    <property type="entry name" value="SDRFAMILY"/>
</dbReference>
<dbReference type="InterPro" id="IPR051911">
    <property type="entry name" value="SDR_oxidoreductase"/>
</dbReference>